<dbReference type="Proteomes" id="UP000462271">
    <property type="component" value="Unassembled WGS sequence"/>
</dbReference>
<gene>
    <name evidence="1" type="ORF">GQM21_23185</name>
</gene>
<comment type="caution">
    <text evidence="1">The sequence shown here is derived from an EMBL/GenBank/DDBJ whole genome shotgun (WGS) entry which is preliminary data.</text>
</comment>
<proteinExistence type="predicted"/>
<name>A0A8T5YIN6_ECOLX</name>
<evidence type="ECO:0000313" key="2">
    <source>
        <dbReference type="Proteomes" id="UP000462271"/>
    </source>
</evidence>
<feature type="non-terminal residue" evidence="1">
    <location>
        <position position="1"/>
    </location>
</feature>
<protein>
    <recommendedName>
        <fullName evidence="3">Endonuclease</fullName>
    </recommendedName>
</protein>
<sequence length="70" mass="7996">LKEQHPEMTQYHIIQNWLWLGAVNSLEEATTLIRTPAGFDHDGYKILCKPLLSGNYEITELDPANDQRAS</sequence>
<dbReference type="AlphaFoldDB" id="A0A8T5YIN6"/>
<accession>A0A8T5YIN6</accession>
<reference evidence="1 2" key="1">
    <citation type="submission" date="2019-12" db="EMBL/GenBank/DDBJ databases">
        <title>Enteriobacteria Tanzani isolates_10432.</title>
        <authorList>
            <person name="Subbiah M."/>
            <person name="Call D."/>
        </authorList>
    </citation>
    <scope>NUCLEOTIDE SEQUENCE [LARGE SCALE GENOMIC DNA]</scope>
    <source>
        <strain evidence="1 2">10432wG8</strain>
    </source>
</reference>
<evidence type="ECO:0000313" key="1">
    <source>
        <dbReference type="EMBL" id="MWL00037.1"/>
    </source>
</evidence>
<dbReference type="EMBL" id="WTML01000158">
    <property type="protein sequence ID" value="MWL00037.1"/>
    <property type="molecule type" value="Genomic_DNA"/>
</dbReference>
<evidence type="ECO:0008006" key="3">
    <source>
        <dbReference type="Google" id="ProtNLM"/>
    </source>
</evidence>
<organism evidence="1 2">
    <name type="scientific">Escherichia coli</name>
    <dbReference type="NCBI Taxonomy" id="562"/>
    <lineage>
        <taxon>Bacteria</taxon>
        <taxon>Pseudomonadati</taxon>
        <taxon>Pseudomonadota</taxon>
        <taxon>Gammaproteobacteria</taxon>
        <taxon>Enterobacterales</taxon>
        <taxon>Enterobacteriaceae</taxon>
        <taxon>Escherichia</taxon>
    </lineage>
</organism>